<keyword evidence="8" id="KW-1185">Reference proteome</keyword>
<evidence type="ECO:0000256" key="5">
    <source>
        <dbReference type="ARBA" id="ARBA00023136"/>
    </source>
</evidence>
<keyword evidence="3 6" id="KW-0812">Transmembrane</keyword>
<dbReference type="PANTHER" id="PTHR37481:SF1">
    <property type="entry name" value="LIPOPOLYSACCHARIDE EXPORT SYSTEM PROTEIN LPTC"/>
    <property type="match status" value="1"/>
</dbReference>
<dbReference type="RefSeq" id="WP_102246587.1">
    <property type="nucleotide sequence ID" value="NZ_CP025682.1"/>
</dbReference>
<dbReference type="GO" id="GO:0005886">
    <property type="term" value="C:plasma membrane"/>
    <property type="evidence" value="ECO:0007669"/>
    <property type="project" value="InterPro"/>
</dbReference>
<evidence type="ECO:0000256" key="2">
    <source>
        <dbReference type="ARBA" id="ARBA00022519"/>
    </source>
</evidence>
<accession>A0A2I6S5J5</accession>
<evidence type="ECO:0000256" key="1">
    <source>
        <dbReference type="ARBA" id="ARBA00022475"/>
    </source>
</evidence>
<protein>
    <submittedName>
        <fullName evidence="7">LPS export ABC transporter periplasmic protein LptC</fullName>
    </submittedName>
</protein>
<evidence type="ECO:0000256" key="6">
    <source>
        <dbReference type="SAM" id="Phobius"/>
    </source>
</evidence>
<dbReference type="GO" id="GO:0030288">
    <property type="term" value="C:outer membrane-bounded periplasmic space"/>
    <property type="evidence" value="ECO:0007669"/>
    <property type="project" value="TreeGrafter"/>
</dbReference>
<dbReference type="Proteomes" id="UP000242205">
    <property type="component" value="Chromosome"/>
</dbReference>
<dbReference type="PANTHER" id="PTHR37481">
    <property type="entry name" value="LIPOPOLYSACCHARIDE EXPORT SYSTEM PROTEIN LPTC"/>
    <property type="match status" value="1"/>
</dbReference>
<organism evidence="7 8">
    <name type="scientific">Pseudazoarcus pumilus</name>
    <dbReference type="NCBI Taxonomy" id="2067960"/>
    <lineage>
        <taxon>Bacteria</taxon>
        <taxon>Pseudomonadati</taxon>
        <taxon>Pseudomonadota</taxon>
        <taxon>Betaproteobacteria</taxon>
        <taxon>Rhodocyclales</taxon>
        <taxon>Zoogloeaceae</taxon>
        <taxon>Pseudazoarcus</taxon>
    </lineage>
</organism>
<evidence type="ECO:0000256" key="4">
    <source>
        <dbReference type="ARBA" id="ARBA00022989"/>
    </source>
</evidence>
<dbReference type="OrthoDB" id="8589410at2"/>
<dbReference type="InterPro" id="IPR052363">
    <property type="entry name" value="LPS_export_LptC"/>
</dbReference>
<dbReference type="EMBL" id="CP025682">
    <property type="protein sequence ID" value="AUN94518.1"/>
    <property type="molecule type" value="Genomic_DNA"/>
</dbReference>
<name>A0A2I6S5J5_9RHOO</name>
<keyword evidence="5 6" id="KW-0472">Membrane</keyword>
<keyword evidence="2" id="KW-0997">Cell inner membrane</keyword>
<dbReference type="GO" id="GO:0015221">
    <property type="term" value="F:lipopolysaccharide transmembrane transporter activity"/>
    <property type="evidence" value="ECO:0007669"/>
    <property type="project" value="InterPro"/>
</dbReference>
<dbReference type="Pfam" id="PF06835">
    <property type="entry name" value="LptC"/>
    <property type="match status" value="1"/>
</dbReference>
<evidence type="ECO:0000256" key="3">
    <source>
        <dbReference type="ARBA" id="ARBA00022692"/>
    </source>
</evidence>
<evidence type="ECO:0000313" key="7">
    <source>
        <dbReference type="EMBL" id="AUN94518.1"/>
    </source>
</evidence>
<reference evidence="7 8" key="1">
    <citation type="submission" date="2018-01" db="EMBL/GenBank/DDBJ databases">
        <authorList>
            <person name="Fu G.-Y."/>
        </authorList>
    </citation>
    <scope>NUCLEOTIDE SEQUENCE [LARGE SCALE GENOMIC DNA]</scope>
    <source>
        <strain evidence="7 8">SY39</strain>
    </source>
</reference>
<keyword evidence="1" id="KW-1003">Cell membrane</keyword>
<dbReference type="NCBIfam" id="TIGR04409">
    <property type="entry name" value="LptC_YrbK"/>
    <property type="match status" value="1"/>
</dbReference>
<dbReference type="GO" id="GO:0017089">
    <property type="term" value="F:glycolipid transfer activity"/>
    <property type="evidence" value="ECO:0007669"/>
    <property type="project" value="TreeGrafter"/>
</dbReference>
<sequence>MSNDRIYPVIALLLLAALTFWLERITRSPEEVPRVERTDPDFIGSNIRMTSFDEAGQPHYELTSERIVHYPLSDVTDLIEPRLLYETAEGELRIRAREAEAAAGLENVLLEGEVEVERDATVSDPAMRLETERMRYWPDTQRAFSDAPVVLKHGNITAYGNGLRADNISGVLELVGDARVQMPRSPRNRQ</sequence>
<dbReference type="AlphaFoldDB" id="A0A2I6S5J5"/>
<gene>
    <name evidence="7" type="primary">lptC</name>
    <name evidence="7" type="ORF">C0099_05925</name>
</gene>
<dbReference type="InterPro" id="IPR010664">
    <property type="entry name" value="LipoPS_assembly_LptC-rel"/>
</dbReference>
<dbReference type="InterPro" id="IPR026265">
    <property type="entry name" value="LptC"/>
</dbReference>
<dbReference type="Gene3D" id="2.60.450.10">
    <property type="entry name" value="Lipopolysaccharide (LPS) transport protein A like domain"/>
    <property type="match status" value="1"/>
</dbReference>
<feature type="transmembrane region" description="Helical" evidence="6">
    <location>
        <begin position="6"/>
        <end position="22"/>
    </location>
</feature>
<proteinExistence type="predicted"/>
<dbReference type="KEGG" id="atw:C0099_05925"/>
<evidence type="ECO:0000313" key="8">
    <source>
        <dbReference type="Proteomes" id="UP000242205"/>
    </source>
</evidence>
<keyword evidence="4 6" id="KW-1133">Transmembrane helix</keyword>